<reference evidence="1 2" key="1">
    <citation type="submission" date="2024-02" db="EMBL/GenBank/DDBJ databases">
        <title>New thermophilic sulfur-oxidizing bacteria from a hot springs of the Uzon caldera (Kamchatka, Russia).</title>
        <authorList>
            <person name="Dukat A.M."/>
            <person name="Elcheninov A.G."/>
            <person name="Frolov E.N."/>
        </authorList>
    </citation>
    <scope>NUCLEOTIDE SEQUENCE [LARGE SCALE GENOMIC DNA]</scope>
    <source>
        <strain evidence="1 2">AK1</strain>
    </source>
</reference>
<comment type="caution">
    <text evidence="1">The sequence shown here is derived from an EMBL/GenBank/DDBJ whole genome shotgun (WGS) entry which is preliminary data.</text>
</comment>
<gene>
    <name evidence="1" type="ORF">V6E02_06030</name>
</gene>
<dbReference type="RefSeq" id="WP_347307875.1">
    <property type="nucleotide sequence ID" value="NZ_JBAJEX010000003.1"/>
</dbReference>
<proteinExistence type="predicted"/>
<dbReference type="EMBL" id="JBAJEX010000003">
    <property type="protein sequence ID" value="MEO1766768.1"/>
    <property type="molecule type" value="Genomic_DNA"/>
</dbReference>
<accession>A0ABV0EGC8</accession>
<sequence>MTGLVERIERGMADCEDALIVQRLIAALAKMMCYAPPDVRRTEDYDECAIALADAMALRRQQNDE</sequence>
<protein>
    <submittedName>
        <fullName evidence="1">Uncharacterized protein</fullName>
    </submittedName>
</protein>
<keyword evidence="2" id="KW-1185">Reference proteome</keyword>
<dbReference type="Proteomes" id="UP001482231">
    <property type="component" value="Unassembled WGS sequence"/>
</dbReference>
<name>A0ABV0EGC8_9BURK</name>
<organism evidence="1 2">
    <name type="scientific">Thiobacter aerophilum</name>
    <dbReference type="NCBI Taxonomy" id="3121275"/>
    <lineage>
        <taxon>Bacteria</taxon>
        <taxon>Pseudomonadati</taxon>
        <taxon>Pseudomonadota</taxon>
        <taxon>Betaproteobacteria</taxon>
        <taxon>Burkholderiales</taxon>
        <taxon>Thiobacteraceae</taxon>
        <taxon>Thiobacter</taxon>
    </lineage>
</organism>
<evidence type="ECO:0000313" key="1">
    <source>
        <dbReference type="EMBL" id="MEO1766768.1"/>
    </source>
</evidence>
<evidence type="ECO:0000313" key="2">
    <source>
        <dbReference type="Proteomes" id="UP001482231"/>
    </source>
</evidence>